<gene>
    <name evidence="2" type="ORF">PYCCODRAFT_981922</name>
</gene>
<evidence type="ECO:0000313" key="3">
    <source>
        <dbReference type="Proteomes" id="UP000193067"/>
    </source>
</evidence>
<feature type="region of interest" description="Disordered" evidence="1">
    <location>
        <begin position="221"/>
        <end position="244"/>
    </location>
</feature>
<reference evidence="2 3" key="1">
    <citation type="journal article" date="2015" name="Biotechnol. Biofuels">
        <title>Enhanced degradation of softwood versus hardwood by the white-rot fungus Pycnoporus coccineus.</title>
        <authorList>
            <person name="Couturier M."/>
            <person name="Navarro D."/>
            <person name="Chevret D."/>
            <person name="Henrissat B."/>
            <person name="Piumi F."/>
            <person name="Ruiz-Duenas F.J."/>
            <person name="Martinez A.T."/>
            <person name="Grigoriev I.V."/>
            <person name="Riley R."/>
            <person name="Lipzen A."/>
            <person name="Berrin J.G."/>
            <person name="Master E.R."/>
            <person name="Rosso M.N."/>
        </authorList>
    </citation>
    <scope>NUCLEOTIDE SEQUENCE [LARGE SCALE GENOMIC DNA]</scope>
    <source>
        <strain evidence="2 3">BRFM310</strain>
    </source>
</reference>
<dbReference type="Proteomes" id="UP000193067">
    <property type="component" value="Unassembled WGS sequence"/>
</dbReference>
<accession>A0A1Y2IBH2</accession>
<dbReference type="AlphaFoldDB" id="A0A1Y2IBH2"/>
<sequence length="262" mass="28708">MSIALREVSVVRAHRVAVHAVLNADNCEATIGSLLTVPARSNRAIQFLQLFIRQAAVIDQDSSAFCADPLCPPDTKSLQVAAAQALESRALVPLSRGSRPSHATRRIRIVCTCGCEHRHNRRTIKQWRNAQRPSVRRRLREQIKGGISGGIATTAPVSTTPPAIVRTTTMSNFTAMSSESKCILLRVFSPDLEGMTALQRLISSLDEENAVALERGYELDDSASSTTLSSPQTSVGVITPPTTPAHLHRSQRWCCRHRTLRI</sequence>
<protein>
    <submittedName>
        <fullName evidence="2">Uncharacterized protein</fullName>
    </submittedName>
</protein>
<organism evidence="2 3">
    <name type="scientific">Trametes coccinea (strain BRFM310)</name>
    <name type="common">Pycnoporus coccineus</name>
    <dbReference type="NCBI Taxonomy" id="1353009"/>
    <lineage>
        <taxon>Eukaryota</taxon>
        <taxon>Fungi</taxon>
        <taxon>Dikarya</taxon>
        <taxon>Basidiomycota</taxon>
        <taxon>Agaricomycotina</taxon>
        <taxon>Agaricomycetes</taxon>
        <taxon>Polyporales</taxon>
        <taxon>Polyporaceae</taxon>
        <taxon>Trametes</taxon>
    </lineage>
</organism>
<evidence type="ECO:0000256" key="1">
    <source>
        <dbReference type="SAM" id="MobiDB-lite"/>
    </source>
</evidence>
<name>A0A1Y2IBH2_TRAC3</name>
<proteinExistence type="predicted"/>
<evidence type="ECO:0000313" key="2">
    <source>
        <dbReference type="EMBL" id="OSC98488.1"/>
    </source>
</evidence>
<keyword evidence="3" id="KW-1185">Reference proteome</keyword>
<dbReference type="EMBL" id="KZ084137">
    <property type="protein sequence ID" value="OSC98488.1"/>
    <property type="molecule type" value="Genomic_DNA"/>
</dbReference>
<feature type="compositionally biased region" description="Low complexity" evidence="1">
    <location>
        <begin position="222"/>
        <end position="234"/>
    </location>
</feature>